<dbReference type="AlphaFoldDB" id="A0AAN7HBG8"/>
<dbReference type="EMBL" id="MU860297">
    <property type="protein sequence ID" value="KAK4235100.1"/>
    <property type="molecule type" value="Genomic_DNA"/>
</dbReference>
<evidence type="ECO:0000313" key="1">
    <source>
        <dbReference type="EMBL" id="KAK4235100.1"/>
    </source>
</evidence>
<name>A0AAN7HBG8_9PEZI</name>
<comment type="caution">
    <text evidence="1">The sequence shown here is derived from an EMBL/GenBank/DDBJ whole genome shotgun (WGS) entry which is preliminary data.</text>
</comment>
<evidence type="ECO:0000313" key="2">
    <source>
        <dbReference type="Proteomes" id="UP001303760"/>
    </source>
</evidence>
<gene>
    <name evidence="1" type="ORF">C8A03DRAFT_37060</name>
</gene>
<keyword evidence="2" id="KW-1185">Reference proteome</keyword>
<dbReference type="Gene3D" id="3.90.180.10">
    <property type="entry name" value="Medium-chain alcohol dehydrogenases, catalytic domain"/>
    <property type="match status" value="1"/>
</dbReference>
<dbReference type="Proteomes" id="UP001303760">
    <property type="component" value="Unassembled WGS sequence"/>
</dbReference>
<dbReference type="InterPro" id="IPR011032">
    <property type="entry name" value="GroES-like_sf"/>
</dbReference>
<organism evidence="1 2">
    <name type="scientific">Achaetomium macrosporum</name>
    <dbReference type="NCBI Taxonomy" id="79813"/>
    <lineage>
        <taxon>Eukaryota</taxon>
        <taxon>Fungi</taxon>
        <taxon>Dikarya</taxon>
        <taxon>Ascomycota</taxon>
        <taxon>Pezizomycotina</taxon>
        <taxon>Sordariomycetes</taxon>
        <taxon>Sordariomycetidae</taxon>
        <taxon>Sordariales</taxon>
        <taxon>Chaetomiaceae</taxon>
        <taxon>Achaetomium</taxon>
    </lineage>
</organism>
<accession>A0AAN7HBG8</accession>
<reference evidence="1" key="2">
    <citation type="submission" date="2023-05" db="EMBL/GenBank/DDBJ databases">
        <authorList>
            <consortium name="Lawrence Berkeley National Laboratory"/>
            <person name="Steindorff A."/>
            <person name="Hensen N."/>
            <person name="Bonometti L."/>
            <person name="Westerberg I."/>
            <person name="Brannstrom I.O."/>
            <person name="Guillou S."/>
            <person name="Cros-Aarteil S."/>
            <person name="Calhoun S."/>
            <person name="Haridas S."/>
            <person name="Kuo A."/>
            <person name="Mondo S."/>
            <person name="Pangilinan J."/>
            <person name="Riley R."/>
            <person name="Labutti K."/>
            <person name="Andreopoulos B."/>
            <person name="Lipzen A."/>
            <person name="Chen C."/>
            <person name="Yanf M."/>
            <person name="Daum C."/>
            <person name="Ng V."/>
            <person name="Clum A."/>
            <person name="Ohm R."/>
            <person name="Martin F."/>
            <person name="Silar P."/>
            <person name="Natvig D."/>
            <person name="Lalanne C."/>
            <person name="Gautier V."/>
            <person name="Ament-Velasquez S.L."/>
            <person name="Kruys A."/>
            <person name="Hutchinson M.I."/>
            <person name="Powell A.J."/>
            <person name="Barry K."/>
            <person name="Miller A.N."/>
            <person name="Grigoriev I.V."/>
            <person name="Debuchy R."/>
            <person name="Gladieux P."/>
            <person name="Thoren M.H."/>
            <person name="Johannesson H."/>
        </authorList>
    </citation>
    <scope>NUCLEOTIDE SEQUENCE</scope>
    <source>
        <strain evidence="1">CBS 532.94</strain>
    </source>
</reference>
<dbReference type="SUPFAM" id="SSF50129">
    <property type="entry name" value="GroES-like"/>
    <property type="match status" value="1"/>
</dbReference>
<sequence length="69" mass="7731">MAPTHLAAILLQKGGPLSIQERPSLEPGPNEVLIEVKAVALNPVDYHQRDFDYPPVFWGWGRRCDVAYS</sequence>
<proteinExistence type="predicted"/>
<reference evidence="1" key="1">
    <citation type="journal article" date="2023" name="Mol. Phylogenet. Evol.">
        <title>Genome-scale phylogeny and comparative genomics of the fungal order Sordariales.</title>
        <authorList>
            <person name="Hensen N."/>
            <person name="Bonometti L."/>
            <person name="Westerberg I."/>
            <person name="Brannstrom I.O."/>
            <person name="Guillou S."/>
            <person name="Cros-Aarteil S."/>
            <person name="Calhoun S."/>
            <person name="Haridas S."/>
            <person name="Kuo A."/>
            <person name="Mondo S."/>
            <person name="Pangilinan J."/>
            <person name="Riley R."/>
            <person name="LaButti K."/>
            <person name="Andreopoulos B."/>
            <person name="Lipzen A."/>
            <person name="Chen C."/>
            <person name="Yan M."/>
            <person name="Daum C."/>
            <person name="Ng V."/>
            <person name="Clum A."/>
            <person name="Steindorff A."/>
            <person name="Ohm R.A."/>
            <person name="Martin F."/>
            <person name="Silar P."/>
            <person name="Natvig D.O."/>
            <person name="Lalanne C."/>
            <person name="Gautier V."/>
            <person name="Ament-Velasquez S.L."/>
            <person name="Kruys A."/>
            <person name="Hutchinson M.I."/>
            <person name="Powell A.J."/>
            <person name="Barry K."/>
            <person name="Miller A.N."/>
            <person name="Grigoriev I.V."/>
            <person name="Debuchy R."/>
            <person name="Gladieux P."/>
            <person name="Hiltunen Thoren M."/>
            <person name="Johannesson H."/>
        </authorList>
    </citation>
    <scope>NUCLEOTIDE SEQUENCE</scope>
    <source>
        <strain evidence="1">CBS 532.94</strain>
    </source>
</reference>
<protein>
    <submittedName>
        <fullName evidence="1">Uncharacterized protein</fullName>
    </submittedName>
</protein>